<dbReference type="SUPFAM" id="SSF52788">
    <property type="entry name" value="Phosphotyrosine protein phosphatases I"/>
    <property type="match status" value="1"/>
</dbReference>
<dbReference type="AlphaFoldDB" id="A0A5C8PR58"/>
<evidence type="ECO:0000256" key="1">
    <source>
        <dbReference type="ARBA" id="ARBA00022849"/>
    </source>
</evidence>
<comment type="caution">
    <text evidence="3">The sequence shown here is derived from an EMBL/GenBank/DDBJ whole genome shotgun (WGS) entry which is preliminary data.</text>
</comment>
<dbReference type="InterPro" id="IPR023485">
    <property type="entry name" value="Ptyr_pPase"/>
</dbReference>
<dbReference type="EMBL" id="VDUZ01000008">
    <property type="protein sequence ID" value="TXL77673.1"/>
    <property type="molecule type" value="Genomic_DNA"/>
</dbReference>
<proteinExistence type="predicted"/>
<keyword evidence="4" id="KW-1185">Reference proteome</keyword>
<organism evidence="3 4">
    <name type="scientific">Vineibacter terrae</name>
    <dbReference type="NCBI Taxonomy" id="2586908"/>
    <lineage>
        <taxon>Bacteria</taxon>
        <taxon>Pseudomonadati</taxon>
        <taxon>Pseudomonadota</taxon>
        <taxon>Alphaproteobacteria</taxon>
        <taxon>Hyphomicrobiales</taxon>
        <taxon>Vineibacter</taxon>
    </lineage>
</organism>
<feature type="domain" description="Phosphotyrosine protein phosphatase I" evidence="2">
    <location>
        <begin position="6"/>
        <end position="141"/>
    </location>
</feature>
<dbReference type="RefSeq" id="WP_147846713.1">
    <property type="nucleotide sequence ID" value="NZ_VDUZ01000008.1"/>
</dbReference>
<dbReference type="Gene3D" id="3.40.50.2300">
    <property type="match status" value="1"/>
</dbReference>
<sequence length="147" mass="16543">MSELPSSVLFACTLNSVRSPMAEALAKRYYGRRAYFDSAGVRAGDLDGFTVSVLDEVGVDIHRHTVKTLDEIDPSEFELIITLSPEAHHAALELTRDAATQVEYWPTPDPSVIEDDRMRRLEAYRQVRDMLGRRMRQRFGASGAVEV</sequence>
<evidence type="ECO:0000259" key="2">
    <source>
        <dbReference type="SMART" id="SM00226"/>
    </source>
</evidence>
<dbReference type="GO" id="GO:0046685">
    <property type="term" value="P:response to arsenic-containing substance"/>
    <property type="evidence" value="ECO:0007669"/>
    <property type="project" value="UniProtKB-KW"/>
</dbReference>
<evidence type="ECO:0000313" key="4">
    <source>
        <dbReference type="Proteomes" id="UP000321638"/>
    </source>
</evidence>
<dbReference type="InterPro" id="IPR036196">
    <property type="entry name" value="Ptyr_pPase_sf"/>
</dbReference>
<name>A0A5C8PR58_9HYPH</name>
<reference evidence="3 4" key="1">
    <citation type="submission" date="2019-06" db="EMBL/GenBank/DDBJ databases">
        <title>New taxonomy in bacterial strain CC-CFT640, isolated from vineyard.</title>
        <authorList>
            <person name="Lin S.-Y."/>
            <person name="Tsai C.-F."/>
            <person name="Young C.-C."/>
        </authorList>
    </citation>
    <scope>NUCLEOTIDE SEQUENCE [LARGE SCALE GENOMIC DNA]</scope>
    <source>
        <strain evidence="3 4">CC-CFT640</strain>
    </source>
</reference>
<dbReference type="SMART" id="SM00226">
    <property type="entry name" value="LMWPc"/>
    <property type="match status" value="1"/>
</dbReference>
<dbReference type="PANTHER" id="PTHR43428">
    <property type="entry name" value="ARSENATE REDUCTASE"/>
    <property type="match status" value="1"/>
</dbReference>
<accession>A0A5C8PR58</accession>
<dbReference type="Pfam" id="PF01451">
    <property type="entry name" value="LMWPc"/>
    <property type="match status" value="1"/>
</dbReference>
<dbReference type="PANTHER" id="PTHR43428:SF1">
    <property type="entry name" value="ARSENATE REDUCTASE"/>
    <property type="match status" value="1"/>
</dbReference>
<dbReference type="Proteomes" id="UP000321638">
    <property type="component" value="Unassembled WGS sequence"/>
</dbReference>
<protein>
    <submittedName>
        <fullName evidence="3">Low molecular weight phosphatase family protein</fullName>
    </submittedName>
</protein>
<gene>
    <name evidence="3" type="ORF">FHP25_09630</name>
</gene>
<keyword evidence="1" id="KW-0059">Arsenical resistance</keyword>
<evidence type="ECO:0000313" key="3">
    <source>
        <dbReference type="EMBL" id="TXL77673.1"/>
    </source>
</evidence>
<dbReference type="OrthoDB" id="9799372at2"/>